<accession>A0A1F5F583</accession>
<evidence type="ECO:0000313" key="2">
    <source>
        <dbReference type="Proteomes" id="UP000176191"/>
    </source>
</evidence>
<dbReference type="Proteomes" id="UP000176191">
    <property type="component" value="Unassembled WGS sequence"/>
</dbReference>
<dbReference type="EMBL" id="MFAK01000024">
    <property type="protein sequence ID" value="OGD74831.1"/>
    <property type="molecule type" value="Genomic_DNA"/>
</dbReference>
<comment type="caution">
    <text evidence="1">The sequence shown here is derived from an EMBL/GenBank/DDBJ whole genome shotgun (WGS) entry which is preliminary data.</text>
</comment>
<sequence>MDTKMVAPTSDKVVVAGLVRKSNRILASISTHKFPIDLFPDTLNVEEGRINIITRDFFFSSQVHSVDIKNIANVFINMAPFFAQLVIVSKTFTENEIRLKYLWKEQAIEIRRIIEGLRIFLNEGIDTSVYTKRELITKLKELSNTEIVT</sequence>
<proteinExistence type="predicted"/>
<protein>
    <submittedName>
        <fullName evidence="1">Uncharacterized protein</fullName>
    </submittedName>
</protein>
<name>A0A1F5F583_9BACT</name>
<gene>
    <name evidence="1" type="ORF">A2228_00100</name>
</gene>
<organism evidence="1 2">
    <name type="scientific">Candidatus Collierbacteria bacterium RIFOXYA2_FULL_46_10</name>
    <dbReference type="NCBI Taxonomy" id="1817726"/>
    <lineage>
        <taxon>Bacteria</taxon>
        <taxon>Candidatus Collieribacteriota</taxon>
    </lineage>
</organism>
<reference evidence="1 2" key="1">
    <citation type="journal article" date="2016" name="Nat. Commun.">
        <title>Thousands of microbial genomes shed light on interconnected biogeochemical processes in an aquifer system.</title>
        <authorList>
            <person name="Anantharaman K."/>
            <person name="Brown C.T."/>
            <person name="Hug L.A."/>
            <person name="Sharon I."/>
            <person name="Castelle C.J."/>
            <person name="Probst A.J."/>
            <person name="Thomas B.C."/>
            <person name="Singh A."/>
            <person name="Wilkins M.J."/>
            <person name="Karaoz U."/>
            <person name="Brodie E.L."/>
            <person name="Williams K.H."/>
            <person name="Hubbard S.S."/>
            <person name="Banfield J.F."/>
        </authorList>
    </citation>
    <scope>NUCLEOTIDE SEQUENCE [LARGE SCALE GENOMIC DNA]</scope>
</reference>
<evidence type="ECO:0000313" key="1">
    <source>
        <dbReference type="EMBL" id="OGD74831.1"/>
    </source>
</evidence>
<dbReference type="AlphaFoldDB" id="A0A1F5F583"/>